<keyword evidence="2" id="KW-1185">Reference proteome</keyword>
<reference evidence="1" key="1">
    <citation type="submission" date="2022-04" db="EMBL/GenBank/DDBJ databases">
        <title>Genome of the entomopathogenic fungus Entomophthora muscae.</title>
        <authorList>
            <person name="Elya C."/>
            <person name="Lovett B.R."/>
            <person name="Lee E."/>
            <person name="Macias A.M."/>
            <person name="Hajek A.E."/>
            <person name="De Bivort B.L."/>
            <person name="Kasson M.T."/>
            <person name="De Fine Licht H.H."/>
            <person name="Stajich J.E."/>
        </authorList>
    </citation>
    <scope>NUCLEOTIDE SEQUENCE</scope>
    <source>
        <strain evidence="1">Berkeley</strain>
    </source>
</reference>
<protein>
    <submittedName>
        <fullName evidence="1">Uncharacterized protein</fullName>
    </submittedName>
</protein>
<name>A0ACC2S7P6_9FUNG</name>
<proteinExistence type="predicted"/>
<dbReference type="Proteomes" id="UP001165960">
    <property type="component" value="Unassembled WGS sequence"/>
</dbReference>
<organism evidence="1 2">
    <name type="scientific">Entomophthora muscae</name>
    <dbReference type="NCBI Taxonomy" id="34485"/>
    <lineage>
        <taxon>Eukaryota</taxon>
        <taxon>Fungi</taxon>
        <taxon>Fungi incertae sedis</taxon>
        <taxon>Zoopagomycota</taxon>
        <taxon>Entomophthoromycotina</taxon>
        <taxon>Entomophthoromycetes</taxon>
        <taxon>Entomophthorales</taxon>
        <taxon>Entomophthoraceae</taxon>
        <taxon>Entomophthora</taxon>
    </lineage>
</organism>
<evidence type="ECO:0000313" key="2">
    <source>
        <dbReference type="Proteomes" id="UP001165960"/>
    </source>
</evidence>
<dbReference type="EMBL" id="QTSX02005725">
    <property type="protein sequence ID" value="KAJ9058404.1"/>
    <property type="molecule type" value="Genomic_DNA"/>
</dbReference>
<accession>A0ACC2S7P6</accession>
<sequence>MRTFNLTNISPPGMTYITYPYNLSVYSKSEVSETCSYVVFAQDIKAGLTLTIMAEPNILKVKDSTKQPDLNKAAWLESYPISIPKATAPITISTVSTRNEHEKFFYYNVKRLPLPNSNHVITTNWMYKEPTSLNPLVLDHVTLTPLFKMQSKQCKPYVKSKGGKCCNIEYSILIAIEIIGINTLI</sequence>
<comment type="caution">
    <text evidence="1">The sequence shown here is derived from an EMBL/GenBank/DDBJ whole genome shotgun (WGS) entry which is preliminary data.</text>
</comment>
<gene>
    <name evidence="1" type="ORF">DSO57_1012644</name>
</gene>
<evidence type="ECO:0000313" key="1">
    <source>
        <dbReference type="EMBL" id="KAJ9058404.1"/>
    </source>
</evidence>